<reference evidence="2" key="1">
    <citation type="submission" date="2016-11" db="UniProtKB">
        <authorList>
            <consortium name="WormBaseParasite"/>
        </authorList>
    </citation>
    <scope>IDENTIFICATION</scope>
</reference>
<proteinExistence type="predicted"/>
<protein>
    <submittedName>
        <fullName evidence="2">Uncharacterized protein</fullName>
    </submittedName>
</protein>
<evidence type="ECO:0000313" key="2">
    <source>
        <dbReference type="WBParaSite" id="Csp11.Scaffold629.g11271.t1"/>
    </source>
</evidence>
<organism evidence="1 2">
    <name type="scientific">Caenorhabditis tropicalis</name>
    <dbReference type="NCBI Taxonomy" id="1561998"/>
    <lineage>
        <taxon>Eukaryota</taxon>
        <taxon>Metazoa</taxon>
        <taxon>Ecdysozoa</taxon>
        <taxon>Nematoda</taxon>
        <taxon>Chromadorea</taxon>
        <taxon>Rhabditida</taxon>
        <taxon>Rhabditina</taxon>
        <taxon>Rhabditomorpha</taxon>
        <taxon>Rhabditoidea</taxon>
        <taxon>Rhabditidae</taxon>
        <taxon>Peloderinae</taxon>
        <taxon>Caenorhabditis</taxon>
    </lineage>
</organism>
<evidence type="ECO:0000313" key="1">
    <source>
        <dbReference type="Proteomes" id="UP000095282"/>
    </source>
</evidence>
<accession>A0A1I7TSA5</accession>
<dbReference type="Proteomes" id="UP000095282">
    <property type="component" value="Unplaced"/>
</dbReference>
<name>A0A1I7TSA5_9PELO</name>
<sequence>MEKINWIKLRSWGNMDTFVQSKSQEAMFRKNHIQVYLNLNSDIINNGVSRRIGYAPSVILGNSTTSLR</sequence>
<dbReference type="AlphaFoldDB" id="A0A1I7TSA5"/>
<keyword evidence="1" id="KW-1185">Reference proteome</keyword>
<dbReference type="WBParaSite" id="Csp11.Scaffold629.g11271.t1">
    <property type="protein sequence ID" value="Csp11.Scaffold629.g11271.t1"/>
    <property type="gene ID" value="Csp11.Scaffold629.g11271"/>
</dbReference>